<dbReference type="InterPro" id="IPR011051">
    <property type="entry name" value="RmlC_Cupin_sf"/>
</dbReference>
<dbReference type="InterPro" id="IPR014710">
    <property type="entry name" value="RmlC-like_jellyroll"/>
</dbReference>
<comment type="caution">
    <text evidence="2">The sequence shown here is derived from an EMBL/GenBank/DDBJ whole genome shotgun (WGS) entry which is preliminary data.</text>
</comment>
<organism evidence="2 3">
    <name type="scientific">Ktedonobacter robiniae</name>
    <dbReference type="NCBI Taxonomy" id="2778365"/>
    <lineage>
        <taxon>Bacteria</taxon>
        <taxon>Bacillati</taxon>
        <taxon>Chloroflexota</taxon>
        <taxon>Ktedonobacteria</taxon>
        <taxon>Ktedonobacterales</taxon>
        <taxon>Ktedonobacteraceae</taxon>
        <taxon>Ktedonobacter</taxon>
    </lineage>
</organism>
<accession>A0ABQ3UR32</accession>
<dbReference type="Proteomes" id="UP000654345">
    <property type="component" value="Unassembled WGS sequence"/>
</dbReference>
<gene>
    <name evidence="2" type="ORF">KSB_35420</name>
</gene>
<protein>
    <recommendedName>
        <fullName evidence="1">Cupin type-2 domain-containing protein</fullName>
    </recommendedName>
</protein>
<evidence type="ECO:0000313" key="2">
    <source>
        <dbReference type="EMBL" id="GHO55067.1"/>
    </source>
</evidence>
<sequence length="138" mass="15275">MQIRRFSSELKIKIPGNHPGLYGVPIQLRRGQVPLEKLEALARRVNGMPLLLNAELQVEAMYFDPHACIEEHAADHPILFLVIHGQGTVRIGGPAGETRDIQAGDAVLWPAHTDHTVWTGDEELHAIVINAFQDKAAH</sequence>
<keyword evidence="3" id="KW-1185">Reference proteome</keyword>
<feature type="domain" description="Cupin type-2" evidence="1">
    <location>
        <begin position="63"/>
        <end position="129"/>
    </location>
</feature>
<name>A0ABQ3UR32_9CHLR</name>
<dbReference type="Pfam" id="PF07883">
    <property type="entry name" value="Cupin_2"/>
    <property type="match status" value="1"/>
</dbReference>
<dbReference type="Gene3D" id="2.60.120.10">
    <property type="entry name" value="Jelly Rolls"/>
    <property type="match status" value="1"/>
</dbReference>
<proteinExistence type="predicted"/>
<dbReference type="RefSeq" id="WP_201371709.1">
    <property type="nucleotide sequence ID" value="NZ_BNJG01000001.1"/>
</dbReference>
<dbReference type="InterPro" id="IPR013096">
    <property type="entry name" value="Cupin_2"/>
</dbReference>
<evidence type="ECO:0000313" key="3">
    <source>
        <dbReference type="Proteomes" id="UP000654345"/>
    </source>
</evidence>
<dbReference type="SUPFAM" id="SSF51182">
    <property type="entry name" value="RmlC-like cupins"/>
    <property type="match status" value="1"/>
</dbReference>
<reference evidence="2 3" key="1">
    <citation type="journal article" date="2021" name="Int. J. Syst. Evol. Microbiol.">
        <title>Reticulibacter mediterranei gen. nov., sp. nov., within the new family Reticulibacteraceae fam. nov., and Ktedonospora formicarum gen. nov., sp. nov., Ktedonobacter robiniae sp. nov., Dictyobacter formicarum sp. nov. and Dictyobacter arantiisoli sp. nov., belonging to the class Ktedonobacteria.</title>
        <authorList>
            <person name="Yabe S."/>
            <person name="Zheng Y."/>
            <person name="Wang C.M."/>
            <person name="Sakai Y."/>
            <person name="Abe K."/>
            <person name="Yokota A."/>
            <person name="Donadio S."/>
            <person name="Cavaletti L."/>
            <person name="Monciardini P."/>
        </authorList>
    </citation>
    <scope>NUCLEOTIDE SEQUENCE [LARGE SCALE GENOMIC DNA]</scope>
    <source>
        <strain evidence="2 3">SOSP1-30</strain>
    </source>
</reference>
<dbReference type="EMBL" id="BNJG01000001">
    <property type="protein sequence ID" value="GHO55067.1"/>
    <property type="molecule type" value="Genomic_DNA"/>
</dbReference>
<evidence type="ECO:0000259" key="1">
    <source>
        <dbReference type="Pfam" id="PF07883"/>
    </source>
</evidence>